<dbReference type="RefSeq" id="WP_013185814.1">
    <property type="nucleotide sequence ID" value="NC_014230.1"/>
</dbReference>
<dbReference type="HOGENOM" id="CLU_3232441_0_0_10"/>
<gene>
    <name evidence="2" type="ordered locus">CA2559_00215</name>
</gene>
<protein>
    <submittedName>
        <fullName evidence="2">Uncharacterized protein</fullName>
    </submittedName>
</protein>
<feature type="region of interest" description="Disordered" evidence="1">
    <location>
        <begin position="1"/>
        <end position="43"/>
    </location>
</feature>
<evidence type="ECO:0000313" key="2">
    <source>
        <dbReference type="EMBL" id="EAP87132.1"/>
    </source>
</evidence>
<sequence length="43" mass="4819">MSNGNDRNVKNEKGHSTPRDSKNMHSEEDNSTSDGLKISNEEE</sequence>
<accession>A3U4G5</accession>
<keyword evidence="3" id="KW-1185">Reference proteome</keyword>
<organism evidence="2 3">
    <name type="scientific">Croceibacter atlanticus (strain ATCC BAA-628 / JCM 21780 / CIP 108009 / IAM 15332 / KCTC 12090 / HTCC2559)</name>
    <dbReference type="NCBI Taxonomy" id="216432"/>
    <lineage>
        <taxon>Bacteria</taxon>
        <taxon>Pseudomonadati</taxon>
        <taxon>Bacteroidota</taxon>
        <taxon>Flavobacteriia</taxon>
        <taxon>Flavobacteriales</taxon>
        <taxon>Flavobacteriaceae</taxon>
        <taxon>Croceibacter</taxon>
    </lineage>
</organism>
<dbReference type="GeneID" id="89454519"/>
<proteinExistence type="predicted"/>
<dbReference type="EMBL" id="CP002046">
    <property type="protein sequence ID" value="EAP87132.1"/>
    <property type="molecule type" value="Genomic_DNA"/>
</dbReference>
<name>A3U4G5_CROAH</name>
<evidence type="ECO:0000256" key="1">
    <source>
        <dbReference type="SAM" id="MobiDB-lite"/>
    </source>
</evidence>
<feature type="compositionally biased region" description="Basic and acidic residues" evidence="1">
    <location>
        <begin position="7"/>
        <end position="28"/>
    </location>
</feature>
<dbReference type="STRING" id="216432.CA2559_00215"/>
<dbReference type="AlphaFoldDB" id="A3U4G5"/>
<evidence type="ECO:0000313" key="3">
    <source>
        <dbReference type="Proteomes" id="UP000002297"/>
    </source>
</evidence>
<dbReference type="Proteomes" id="UP000002297">
    <property type="component" value="Chromosome"/>
</dbReference>
<reference evidence="2 3" key="1">
    <citation type="journal article" date="2010" name="J. Bacteriol.">
        <title>The complete genome sequence of Croceibacter atlanticus HTCC2559T.</title>
        <authorList>
            <person name="Oh H.M."/>
            <person name="Kang I."/>
            <person name="Ferriera S."/>
            <person name="Giovannoni S.J."/>
            <person name="Cho J.C."/>
        </authorList>
    </citation>
    <scope>NUCLEOTIDE SEQUENCE [LARGE SCALE GENOMIC DNA]</scope>
    <source>
        <strain evidence="3">ATCC BAA-628 / HTCC2559 / KCTC 12090</strain>
    </source>
</reference>
<dbReference type="KEGG" id="cat:CA2559_00215"/>